<keyword evidence="9" id="KW-1185">Reference proteome</keyword>
<dbReference type="GO" id="GO:0043565">
    <property type="term" value="F:sequence-specific DNA binding"/>
    <property type="evidence" value="ECO:0007669"/>
    <property type="project" value="InterPro"/>
</dbReference>
<sequence>MEWYQYLRPDCRRDGGKRWRGGGSSRKQDTTTEIDESNPIMVSFKQFQIKLDSKHDKHERIVKLSRDITIESKRAIFLLHRANQDDPKACSIIEEAEGKLHEIKKTKWVDVAKELMHEDIYQFLRAYSPGLQEYIEAVTFLYFMKTKTLMSLPQMQSDLTLKVDETENSTEDSEITPVITELTVPVPPVEYLLGIADLTGELMRMAIRCVSTGSLDVVFDLLNPIKSIHDSFVQFGPISRELPRKLNVLRQSLMKVEAACYTLKIRGSEFPKHMLVNLLNEDHGGGGGGPGFDDEGIE</sequence>
<comment type="subcellular location">
    <subcellularLocation>
        <location evidence="2">Cytoplasm</location>
    </subcellularLocation>
    <subcellularLocation>
        <location evidence="1">Nucleus</location>
    </subcellularLocation>
</comment>
<dbReference type="EMBL" id="KB295847">
    <property type="protein sequence ID" value="ELU12544.1"/>
    <property type="molecule type" value="Genomic_DNA"/>
</dbReference>
<gene>
    <name evidence="7" type="ORF">CAPTEDRAFT_224034</name>
</gene>
<keyword evidence="4" id="KW-0963">Cytoplasm</keyword>
<dbReference type="Gene3D" id="1.20.58.200">
    <property type="entry name" value="Translin, domain 2"/>
    <property type="match status" value="1"/>
</dbReference>
<evidence type="ECO:0000313" key="9">
    <source>
        <dbReference type="Proteomes" id="UP000014760"/>
    </source>
</evidence>
<evidence type="ECO:0000256" key="5">
    <source>
        <dbReference type="ARBA" id="ARBA00023242"/>
    </source>
</evidence>
<reference evidence="7 9" key="2">
    <citation type="journal article" date="2013" name="Nature">
        <title>Insights into bilaterian evolution from three spiralian genomes.</title>
        <authorList>
            <person name="Simakov O."/>
            <person name="Marletaz F."/>
            <person name="Cho S.J."/>
            <person name="Edsinger-Gonzales E."/>
            <person name="Havlak P."/>
            <person name="Hellsten U."/>
            <person name="Kuo D.H."/>
            <person name="Larsson T."/>
            <person name="Lv J."/>
            <person name="Arendt D."/>
            <person name="Savage R."/>
            <person name="Osoegawa K."/>
            <person name="de Jong P."/>
            <person name="Grimwood J."/>
            <person name="Chapman J.A."/>
            <person name="Shapiro H."/>
            <person name="Aerts A."/>
            <person name="Otillar R.P."/>
            <person name="Terry A.Y."/>
            <person name="Boore J.L."/>
            <person name="Grigoriev I.V."/>
            <person name="Lindberg D.R."/>
            <person name="Seaver E.C."/>
            <person name="Weisblat D.A."/>
            <person name="Putnam N.H."/>
            <person name="Rokhsar D.S."/>
        </authorList>
    </citation>
    <scope>NUCLEOTIDE SEQUENCE</scope>
    <source>
        <strain evidence="7 9">I ESC-2004</strain>
    </source>
</reference>
<dbReference type="OMA" id="DTCMETC"/>
<dbReference type="AlphaFoldDB" id="R7V1X3"/>
<reference evidence="9" key="1">
    <citation type="submission" date="2012-12" db="EMBL/GenBank/DDBJ databases">
        <authorList>
            <person name="Hellsten U."/>
            <person name="Grimwood J."/>
            <person name="Chapman J.A."/>
            <person name="Shapiro H."/>
            <person name="Aerts A."/>
            <person name="Otillar R.P."/>
            <person name="Terry A.Y."/>
            <person name="Boore J.L."/>
            <person name="Simakov O."/>
            <person name="Marletaz F."/>
            <person name="Cho S.-J."/>
            <person name="Edsinger-Gonzales E."/>
            <person name="Havlak P."/>
            <person name="Kuo D.-H."/>
            <person name="Larsson T."/>
            <person name="Lv J."/>
            <person name="Arendt D."/>
            <person name="Savage R."/>
            <person name="Osoegawa K."/>
            <person name="de Jong P."/>
            <person name="Lindberg D.R."/>
            <person name="Seaver E.C."/>
            <person name="Weisblat D.A."/>
            <person name="Putnam N.H."/>
            <person name="Grigoriev I.V."/>
            <person name="Rokhsar D.S."/>
        </authorList>
    </citation>
    <scope>NUCLEOTIDE SEQUENCE</scope>
    <source>
        <strain evidence="9">I ESC-2004</strain>
    </source>
</reference>
<dbReference type="GO" id="GO:0046872">
    <property type="term" value="F:metal ion binding"/>
    <property type="evidence" value="ECO:0007669"/>
    <property type="project" value="UniProtKB-KW"/>
</dbReference>
<dbReference type="Pfam" id="PF01997">
    <property type="entry name" value="Translin"/>
    <property type="match status" value="1"/>
</dbReference>
<evidence type="ECO:0000313" key="8">
    <source>
        <dbReference type="EnsemblMetazoa" id="CapteP224034"/>
    </source>
</evidence>
<dbReference type="PANTHER" id="PTHR10741">
    <property type="entry name" value="TRANSLIN AND TRANSLIN ASSOCIATED PROTEIN X"/>
    <property type="match status" value="1"/>
</dbReference>
<dbReference type="InterPro" id="IPR036081">
    <property type="entry name" value="Translin_sf"/>
</dbReference>
<dbReference type="EnsemblMetazoa" id="CapteT224034">
    <property type="protein sequence ID" value="CapteP224034"/>
    <property type="gene ID" value="CapteG224034"/>
</dbReference>
<evidence type="ECO:0000256" key="3">
    <source>
        <dbReference type="ARBA" id="ARBA00005902"/>
    </source>
</evidence>
<evidence type="ECO:0000256" key="2">
    <source>
        <dbReference type="ARBA" id="ARBA00004496"/>
    </source>
</evidence>
<dbReference type="InterPro" id="IPR016069">
    <property type="entry name" value="Translin_C"/>
</dbReference>
<dbReference type="FunFam" id="1.20.58.200:FF:000001">
    <property type="entry name" value="Translin-associated factor X"/>
    <property type="match status" value="1"/>
</dbReference>
<dbReference type="HOGENOM" id="CLU_067225_1_0_1"/>
<feature type="binding site" evidence="6">
    <location>
        <position position="136"/>
    </location>
    <ligand>
        <name>Mg(2+)</name>
        <dbReference type="ChEBI" id="CHEBI:18420"/>
    </ligand>
</feature>
<keyword evidence="6" id="KW-0479">Metal-binding</keyword>
<dbReference type="STRING" id="283909.R7V1X3"/>
<evidence type="ECO:0008006" key="10">
    <source>
        <dbReference type="Google" id="ProtNLM"/>
    </source>
</evidence>
<dbReference type="InterPro" id="IPR016068">
    <property type="entry name" value="Translin_N"/>
</dbReference>
<dbReference type="CDD" id="cd14820">
    <property type="entry name" value="TRAX"/>
    <property type="match status" value="1"/>
</dbReference>
<dbReference type="SUPFAM" id="SSF74784">
    <property type="entry name" value="Translin"/>
    <property type="match status" value="1"/>
</dbReference>
<keyword evidence="5" id="KW-0539">Nucleus</keyword>
<proteinExistence type="inferred from homology"/>
<feature type="binding site" evidence="6">
    <location>
        <position position="201"/>
    </location>
    <ligand>
        <name>Mg(2+)</name>
        <dbReference type="ChEBI" id="CHEBI:18420"/>
    </ligand>
</feature>
<comment type="similarity">
    <text evidence="3">Belongs to the translin family.</text>
</comment>
<evidence type="ECO:0000256" key="6">
    <source>
        <dbReference type="PIRSR" id="PIRSR602848-1"/>
    </source>
</evidence>
<evidence type="ECO:0000313" key="7">
    <source>
        <dbReference type="EMBL" id="ELU12544.1"/>
    </source>
</evidence>
<dbReference type="OrthoDB" id="31005at2759"/>
<protein>
    <recommendedName>
        <fullName evidence="10">Translin-associated protein X</fullName>
    </recommendedName>
</protein>
<dbReference type="Proteomes" id="UP000014760">
    <property type="component" value="Unassembled WGS sequence"/>
</dbReference>
<dbReference type="FunCoup" id="R7V1X3">
    <property type="interactions" value="2046"/>
</dbReference>
<dbReference type="InterPro" id="IPR002848">
    <property type="entry name" value="Translin_fam"/>
</dbReference>
<keyword evidence="6" id="KW-0460">Magnesium</keyword>
<dbReference type="GO" id="GO:0005634">
    <property type="term" value="C:nucleus"/>
    <property type="evidence" value="ECO:0007669"/>
    <property type="project" value="UniProtKB-SubCell"/>
</dbReference>
<accession>R7V1X3</accession>
<dbReference type="GO" id="GO:0005737">
    <property type="term" value="C:cytoplasm"/>
    <property type="evidence" value="ECO:0007669"/>
    <property type="project" value="UniProtKB-SubCell"/>
</dbReference>
<dbReference type="Gene3D" id="1.20.58.190">
    <property type="entry name" value="Translin, domain 1"/>
    <property type="match status" value="1"/>
</dbReference>
<organism evidence="7">
    <name type="scientific">Capitella teleta</name>
    <name type="common">Polychaete worm</name>
    <dbReference type="NCBI Taxonomy" id="283909"/>
    <lineage>
        <taxon>Eukaryota</taxon>
        <taxon>Metazoa</taxon>
        <taxon>Spiralia</taxon>
        <taxon>Lophotrochozoa</taxon>
        <taxon>Annelida</taxon>
        <taxon>Polychaeta</taxon>
        <taxon>Sedentaria</taxon>
        <taxon>Scolecida</taxon>
        <taxon>Capitellidae</taxon>
        <taxon>Capitella</taxon>
    </lineage>
</organism>
<name>R7V1X3_CAPTE</name>
<evidence type="ECO:0000256" key="1">
    <source>
        <dbReference type="ARBA" id="ARBA00004123"/>
    </source>
</evidence>
<dbReference type="EMBL" id="AMQN01005364">
    <property type="status" value="NOT_ANNOTATED_CDS"/>
    <property type="molecule type" value="Genomic_DNA"/>
</dbReference>
<reference evidence="8" key="3">
    <citation type="submission" date="2015-06" db="UniProtKB">
        <authorList>
            <consortium name="EnsemblMetazoa"/>
        </authorList>
    </citation>
    <scope>IDENTIFICATION</scope>
</reference>
<evidence type="ECO:0000256" key="4">
    <source>
        <dbReference type="ARBA" id="ARBA00022490"/>
    </source>
</evidence>